<keyword evidence="5" id="KW-1185">Reference proteome</keyword>
<dbReference type="SUPFAM" id="SSF53335">
    <property type="entry name" value="S-adenosyl-L-methionine-dependent methyltransferases"/>
    <property type="match status" value="1"/>
</dbReference>
<keyword evidence="1 4" id="KW-0489">Methyltransferase</keyword>
<dbReference type="PANTHER" id="PTHR43648">
    <property type="entry name" value="ELECTRON TRANSFER FLAVOPROTEIN BETA SUBUNIT LYSINE METHYLTRANSFERASE"/>
    <property type="match status" value="1"/>
</dbReference>
<accession>A0A081BY52</accession>
<dbReference type="EMBL" id="DF820465">
    <property type="protein sequence ID" value="GAK57257.1"/>
    <property type="molecule type" value="Genomic_DNA"/>
</dbReference>
<evidence type="ECO:0000259" key="3">
    <source>
        <dbReference type="Pfam" id="PF08242"/>
    </source>
</evidence>
<dbReference type="InterPro" id="IPR029063">
    <property type="entry name" value="SAM-dependent_MTases_sf"/>
</dbReference>
<keyword evidence="4" id="KW-0830">Ubiquinone</keyword>
<dbReference type="InterPro" id="IPR013217">
    <property type="entry name" value="Methyltransf_12"/>
</dbReference>
<dbReference type="STRING" id="1499967.U27_04222"/>
<reference evidence="4" key="1">
    <citation type="journal article" date="2015" name="PeerJ">
        <title>First genomic representation of candidate bacterial phylum KSB3 points to enhanced environmental sensing as a trigger of wastewater bulking.</title>
        <authorList>
            <person name="Sekiguchi Y."/>
            <person name="Ohashi A."/>
            <person name="Parks D.H."/>
            <person name="Yamauchi T."/>
            <person name="Tyson G.W."/>
            <person name="Hugenholtz P."/>
        </authorList>
    </citation>
    <scope>NUCLEOTIDE SEQUENCE [LARGE SCALE GENOMIC DNA]</scope>
</reference>
<dbReference type="Pfam" id="PF08242">
    <property type="entry name" value="Methyltransf_12"/>
    <property type="match status" value="1"/>
</dbReference>
<dbReference type="HOGENOM" id="CLU_057664_0_0_0"/>
<dbReference type="PANTHER" id="PTHR43648:SF1">
    <property type="entry name" value="ELECTRON TRANSFER FLAVOPROTEIN BETA SUBUNIT LYSINE METHYLTRANSFERASE"/>
    <property type="match status" value="1"/>
</dbReference>
<evidence type="ECO:0000313" key="4">
    <source>
        <dbReference type="EMBL" id="GAK57257.1"/>
    </source>
</evidence>
<dbReference type="GO" id="GO:0008276">
    <property type="term" value="F:protein methyltransferase activity"/>
    <property type="evidence" value="ECO:0007669"/>
    <property type="project" value="TreeGrafter"/>
</dbReference>
<name>A0A081BY52_VECG1</name>
<dbReference type="GO" id="GO:0032259">
    <property type="term" value="P:methylation"/>
    <property type="evidence" value="ECO:0007669"/>
    <property type="project" value="UniProtKB-KW"/>
</dbReference>
<evidence type="ECO:0000256" key="1">
    <source>
        <dbReference type="ARBA" id="ARBA00022603"/>
    </source>
</evidence>
<dbReference type="Gene3D" id="3.40.50.150">
    <property type="entry name" value="Vaccinia Virus protein VP39"/>
    <property type="match status" value="1"/>
</dbReference>
<keyword evidence="2 4" id="KW-0808">Transferase</keyword>
<dbReference type="Proteomes" id="UP000030661">
    <property type="component" value="Unassembled WGS sequence"/>
</dbReference>
<sequence length="269" mass="31030">MQETSNVTFSFGKNWQDFVHTSLTPERITAAKERLTEFLELSNFTGKHFLDVGCGSGLSSLAAYELGAQKIVSFDLDPDSVRTTAKLKELAGNPEHWTVLQGSILDQQFLRTLEKADIVYSWGVLHHTGQMWEAFANTANLLHETSLLYVALYTTTPKSPFWLRVKKKYNHTSVSGKRFMEYQFIGLHLLKVLLFNRKNPVRYVQEYHNNRGMSYRHDVRDWLGGYPYEDAKIEEVLQYGRKQLALELINLKTGEANTEYLFIKKHGKD</sequence>
<dbReference type="InterPro" id="IPR050078">
    <property type="entry name" value="Ribosomal_L11_MeTrfase_PrmA"/>
</dbReference>
<evidence type="ECO:0000313" key="5">
    <source>
        <dbReference type="Proteomes" id="UP000030661"/>
    </source>
</evidence>
<dbReference type="CDD" id="cd02440">
    <property type="entry name" value="AdoMet_MTases"/>
    <property type="match status" value="1"/>
</dbReference>
<organism evidence="4">
    <name type="scientific">Vecturithrix granuli</name>
    <dbReference type="NCBI Taxonomy" id="1499967"/>
    <lineage>
        <taxon>Bacteria</taxon>
        <taxon>Candidatus Moduliflexota</taxon>
        <taxon>Candidatus Vecturitrichia</taxon>
        <taxon>Candidatus Vecturitrichales</taxon>
        <taxon>Candidatus Vecturitrichaceae</taxon>
        <taxon>Candidatus Vecturithrix</taxon>
    </lineage>
</organism>
<proteinExistence type="predicted"/>
<gene>
    <name evidence="4" type="ORF">U27_04222</name>
</gene>
<evidence type="ECO:0000256" key="2">
    <source>
        <dbReference type="ARBA" id="ARBA00022679"/>
    </source>
</evidence>
<feature type="domain" description="Methyltransferase type 12" evidence="3">
    <location>
        <begin position="50"/>
        <end position="144"/>
    </location>
</feature>
<protein>
    <submittedName>
        <fullName evidence="4">Probable 3-demethylubiquinone-9 3-methyltransferase</fullName>
    </submittedName>
</protein>
<dbReference type="AlphaFoldDB" id="A0A081BY52"/>
<dbReference type="eggNOG" id="COG2264">
    <property type="taxonomic scope" value="Bacteria"/>
</dbReference>